<dbReference type="InterPro" id="IPR000182">
    <property type="entry name" value="GNAT_dom"/>
</dbReference>
<keyword evidence="5" id="KW-1185">Reference proteome</keyword>
<dbReference type="InterPro" id="IPR016181">
    <property type="entry name" value="Acyl_CoA_acyltransferase"/>
</dbReference>
<evidence type="ECO:0000313" key="5">
    <source>
        <dbReference type="Proteomes" id="UP000244948"/>
    </source>
</evidence>
<accession>A0A2U2AIE2</accession>
<dbReference type="PANTHER" id="PTHR43800">
    <property type="entry name" value="PEPTIDYL-LYSINE N-ACETYLTRANSFERASE YJAB"/>
    <property type="match status" value="1"/>
</dbReference>
<evidence type="ECO:0000256" key="1">
    <source>
        <dbReference type="ARBA" id="ARBA00022679"/>
    </source>
</evidence>
<reference evidence="4 5" key="1">
    <citation type="journal article" date="2018" name="Genome Announc.">
        <title>Ignatzschineria cameli sp. nov., isolated from necrotic foot tissue of dromedaries (Camelus dromedarius) and associated maggots (Wohlfahrtia species) in Dubai.</title>
        <authorList>
            <person name="Tsang C.C."/>
            <person name="Tang J.Y."/>
            <person name="Fong J.Y."/>
            <person name="Kinne J."/>
            <person name="Lee H.H."/>
            <person name="Joseph M."/>
            <person name="Jose S."/>
            <person name="Schuster R.K."/>
            <person name="Tang Y."/>
            <person name="Sivakumar S."/>
            <person name="Chen J.H."/>
            <person name="Teng J.L."/>
            <person name="Lau S.K."/>
            <person name="Wernery U."/>
            <person name="Woo P.C."/>
        </authorList>
    </citation>
    <scope>NUCLEOTIDE SEQUENCE [LARGE SCALE GENOMIC DNA]</scope>
    <source>
        <strain evidence="4 5">KCTC 22643</strain>
    </source>
</reference>
<evidence type="ECO:0000313" key="4">
    <source>
        <dbReference type="EMBL" id="PWD82407.1"/>
    </source>
</evidence>
<dbReference type="CDD" id="cd04301">
    <property type="entry name" value="NAT_SF"/>
    <property type="match status" value="1"/>
</dbReference>
<gene>
    <name evidence="4" type="ORF">DC082_09645</name>
</gene>
<keyword evidence="1 4" id="KW-0808">Transferase</keyword>
<dbReference type="Pfam" id="PF13508">
    <property type="entry name" value="Acetyltransf_7"/>
    <property type="match status" value="1"/>
</dbReference>
<dbReference type="PANTHER" id="PTHR43800:SF1">
    <property type="entry name" value="PEPTIDYL-LYSINE N-ACETYLTRANSFERASE YJAB"/>
    <property type="match status" value="1"/>
</dbReference>
<organism evidence="4 5">
    <name type="scientific">Ignatzschineria indica</name>
    <dbReference type="NCBI Taxonomy" id="472583"/>
    <lineage>
        <taxon>Bacteria</taxon>
        <taxon>Pseudomonadati</taxon>
        <taxon>Pseudomonadota</taxon>
        <taxon>Gammaproteobacteria</taxon>
        <taxon>Cardiobacteriales</taxon>
        <taxon>Ignatzschineriaceae</taxon>
        <taxon>Ignatzschineria</taxon>
    </lineage>
</organism>
<dbReference type="Gene3D" id="3.40.630.30">
    <property type="match status" value="1"/>
</dbReference>
<keyword evidence="2" id="KW-0012">Acyltransferase</keyword>
<dbReference type="AlphaFoldDB" id="A0A2U2AIE2"/>
<proteinExistence type="predicted"/>
<dbReference type="GO" id="GO:0016747">
    <property type="term" value="F:acyltransferase activity, transferring groups other than amino-acyl groups"/>
    <property type="evidence" value="ECO:0007669"/>
    <property type="project" value="InterPro"/>
</dbReference>
<comment type="caution">
    <text evidence="4">The sequence shown here is derived from an EMBL/GenBank/DDBJ whole genome shotgun (WGS) entry which is preliminary data.</text>
</comment>
<protein>
    <submittedName>
        <fullName evidence="4">GNAT family N-acetyltransferase</fullName>
    </submittedName>
</protein>
<dbReference type="SUPFAM" id="SSF55729">
    <property type="entry name" value="Acyl-CoA N-acyltransferases (Nat)"/>
    <property type="match status" value="1"/>
</dbReference>
<evidence type="ECO:0000256" key="2">
    <source>
        <dbReference type="ARBA" id="ARBA00023315"/>
    </source>
</evidence>
<feature type="domain" description="N-acetyltransferase" evidence="3">
    <location>
        <begin position="25"/>
        <end position="168"/>
    </location>
</feature>
<sequence length="169" mass="19780">MSTDTKPTADIIEPTEMNRIDPNSVLIRPLSRPEDFHSLIQIWLDASIEAHHFIPESYWRSKAKDVCNIYLPTAETYMAIIEREIVGFYAYYQHRLGALFVEPKMQHRGIGSILLEDAKNRFSPLEARVYKRNSNAVQFYLHHGFLIQKEEIDTETQEPELIITYNPRD</sequence>
<dbReference type="PROSITE" id="PS51186">
    <property type="entry name" value="GNAT"/>
    <property type="match status" value="1"/>
</dbReference>
<dbReference type="Proteomes" id="UP000244948">
    <property type="component" value="Unassembled WGS sequence"/>
</dbReference>
<dbReference type="EMBL" id="QEWR01000006">
    <property type="protein sequence ID" value="PWD82407.1"/>
    <property type="molecule type" value="Genomic_DNA"/>
</dbReference>
<dbReference type="RefSeq" id="WP_109236796.1">
    <property type="nucleotide sequence ID" value="NZ_BMXZ01000005.1"/>
</dbReference>
<evidence type="ECO:0000259" key="3">
    <source>
        <dbReference type="PROSITE" id="PS51186"/>
    </source>
</evidence>
<name>A0A2U2AIE2_9GAMM</name>